<evidence type="ECO:0000313" key="3">
    <source>
        <dbReference type="EMBL" id="KMM33620.1"/>
    </source>
</evidence>
<dbReference type="SUPFAM" id="SSF56563">
    <property type="entry name" value="Major capsid protein gp5"/>
    <property type="match status" value="1"/>
</dbReference>
<dbReference type="EMBL" id="LFJV01000033">
    <property type="protein sequence ID" value="KMM33620.1"/>
    <property type="molecule type" value="Genomic_DNA"/>
</dbReference>
<sequence length="400" mass="43133">MKDKLGLLNEERKDIFAGLAKESRRANEGEEKRLGEIASEVAEVEFEIKLAEARNKQRPITPQTKRSSGNLLAKAIRSMLTGESSDEVEALLDAGKRSMTDAGLTSTRGNLIIPMEFRGDFISAKVAGDGTELITEDLLGILQPIRDNLVMVKAGSTFLTGLKGNIGIPSYSGSSVDWAGETETAKNGKGTFKKIELSPKRLTAYLDISKQFLAQDSLSTDAMMTSDLARAIAIKLQRTILSKDAHDEKRPDGFFTGTPEYKINGVATFANLVAMESAVPIDEALVNNLAYLTSVKGSGILKSTLRAPNVAEGFIMEKGQANGYNVYATSGMASGLQDAGDEEGIIFGNWADYVIGQWGALDITVDPYTKAADGEVRLVINAFFDAKARRPESFVVGSIK</sequence>
<dbReference type="NCBIfam" id="TIGR01554">
    <property type="entry name" value="major_cap_HK97"/>
    <property type="match status" value="1"/>
</dbReference>
<feature type="domain" description="Phage capsid-like C-terminal" evidence="2">
    <location>
        <begin position="141"/>
        <end position="398"/>
    </location>
</feature>
<evidence type="ECO:0000259" key="2">
    <source>
        <dbReference type="Pfam" id="PF05065"/>
    </source>
</evidence>
<dbReference type="Proteomes" id="UP000036166">
    <property type="component" value="Unassembled WGS sequence"/>
</dbReference>
<reference evidence="3 4" key="1">
    <citation type="submission" date="2015-06" db="EMBL/GenBank/DDBJ databases">
        <title>Draft Genome Sequence of Parabacteroides goldsteinii with Putative Novel Metallo-Beta-Lactamases Isolated from a Blood Culture from a Human Patient.</title>
        <authorList>
            <person name="Krogh T.J."/>
            <person name="Agergaard C.N."/>
            <person name="Moller-Jensen J."/>
            <person name="Justesen U.S."/>
        </authorList>
    </citation>
    <scope>NUCLEOTIDE SEQUENCE [LARGE SCALE GENOMIC DNA]</scope>
    <source>
        <strain evidence="3 4">910340</strain>
    </source>
</reference>
<dbReference type="Pfam" id="PF05065">
    <property type="entry name" value="Phage_capsid"/>
    <property type="match status" value="1"/>
</dbReference>
<comment type="subcellular location">
    <subcellularLocation>
        <location evidence="1">Virion</location>
    </subcellularLocation>
</comment>
<comment type="caution">
    <text evidence="3">The sequence shown here is derived from an EMBL/GenBank/DDBJ whole genome shotgun (WGS) entry which is preliminary data.</text>
</comment>
<name>A0A0J6CK83_9BACT</name>
<evidence type="ECO:0000256" key="1">
    <source>
        <dbReference type="ARBA" id="ARBA00004328"/>
    </source>
</evidence>
<protein>
    <recommendedName>
        <fullName evidence="2">Phage capsid-like C-terminal domain-containing protein</fullName>
    </recommendedName>
</protein>
<dbReference type="InterPro" id="IPR054612">
    <property type="entry name" value="Phage_capsid-like_C"/>
</dbReference>
<proteinExistence type="predicted"/>
<gene>
    <name evidence="3" type="ORF">ACM15_11270</name>
</gene>
<evidence type="ECO:0000313" key="4">
    <source>
        <dbReference type="Proteomes" id="UP000036166"/>
    </source>
</evidence>
<dbReference type="AlphaFoldDB" id="A0A0J6CK83"/>
<dbReference type="PATRIC" id="fig|328812.4.peg.2961"/>
<dbReference type="InterPro" id="IPR024455">
    <property type="entry name" value="Phage_capsid"/>
</dbReference>
<accession>A0A0J6CK83</accession>
<organism evidence="3 4">
    <name type="scientific">Parabacteroides goldsteinii</name>
    <dbReference type="NCBI Taxonomy" id="328812"/>
    <lineage>
        <taxon>Bacteria</taxon>
        <taxon>Pseudomonadati</taxon>
        <taxon>Bacteroidota</taxon>
        <taxon>Bacteroidia</taxon>
        <taxon>Bacteroidales</taxon>
        <taxon>Tannerellaceae</taxon>
        <taxon>Parabacteroides</taxon>
    </lineage>
</organism>